<reference evidence="1 2" key="1">
    <citation type="journal article" date="2023" name="Hortic Res">
        <title>Pangenome of water caltrop reveals structural variations and asymmetric subgenome divergence after allopolyploidization.</title>
        <authorList>
            <person name="Zhang X."/>
            <person name="Chen Y."/>
            <person name="Wang L."/>
            <person name="Yuan Y."/>
            <person name="Fang M."/>
            <person name="Shi L."/>
            <person name="Lu R."/>
            <person name="Comes H.P."/>
            <person name="Ma Y."/>
            <person name="Chen Y."/>
            <person name="Huang G."/>
            <person name="Zhou Y."/>
            <person name="Zheng Z."/>
            <person name="Qiu Y."/>
        </authorList>
    </citation>
    <scope>NUCLEOTIDE SEQUENCE [LARGE SCALE GENOMIC DNA]</scope>
    <source>
        <strain evidence="1">F231</strain>
    </source>
</reference>
<proteinExistence type="predicted"/>
<sequence length="159" mass="18027">MSKIDKLALEGGLERNQNEEMKKNIYIHWWVAYRFEHPSGVVMVSTGEPTGGVGPEVEHKPWILPGSLELVMKFPTTKANFLHPLHFKVRILFCMARRRSQAIQIVGPTEASPHGCAILQGSFLMVKDGLVHTPNAKAWEAPRDERWRLFAVTRAETRA</sequence>
<comment type="caution">
    <text evidence="1">The sequence shown here is derived from an EMBL/GenBank/DDBJ whole genome shotgun (WGS) entry which is preliminary data.</text>
</comment>
<dbReference type="Proteomes" id="UP001346149">
    <property type="component" value="Unassembled WGS sequence"/>
</dbReference>
<accession>A0AAN7QZ78</accession>
<dbReference type="EMBL" id="JAXQNO010000014">
    <property type="protein sequence ID" value="KAK4784472.1"/>
    <property type="molecule type" value="Genomic_DNA"/>
</dbReference>
<protein>
    <submittedName>
        <fullName evidence="1">Uncharacterized protein</fullName>
    </submittedName>
</protein>
<gene>
    <name evidence="1" type="ORF">SAY86_018840</name>
</gene>
<evidence type="ECO:0000313" key="2">
    <source>
        <dbReference type="Proteomes" id="UP001346149"/>
    </source>
</evidence>
<organism evidence="1 2">
    <name type="scientific">Trapa natans</name>
    <name type="common">Water chestnut</name>
    <dbReference type="NCBI Taxonomy" id="22666"/>
    <lineage>
        <taxon>Eukaryota</taxon>
        <taxon>Viridiplantae</taxon>
        <taxon>Streptophyta</taxon>
        <taxon>Embryophyta</taxon>
        <taxon>Tracheophyta</taxon>
        <taxon>Spermatophyta</taxon>
        <taxon>Magnoliopsida</taxon>
        <taxon>eudicotyledons</taxon>
        <taxon>Gunneridae</taxon>
        <taxon>Pentapetalae</taxon>
        <taxon>rosids</taxon>
        <taxon>malvids</taxon>
        <taxon>Myrtales</taxon>
        <taxon>Lythraceae</taxon>
        <taxon>Trapa</taxon>
    </lineage>
</organism>
<name>A0AAN7QZ78_TRANT</name>
<evidence type="ECO:0000313" key="1">
    <source>
        <dbReference type="EMBL" id="KAK4784472.1"/>
    </source>
</evidence>
<dbReference type="AlphaFoldDB" id="A0AAN7QZ78"/>
<keyword evidence="2" id="KW-1185">Reference proteome</keyword>